<dbReference type="OrthoDB" id="5526311at2"/>
<dbReference type="InterPro" id="IPR057739">
    <property type="entry name" value="Glyco_hydro_29_N"/>
</dbReference>
<proteinExistence type="inferred from homology"/>
<dbReference type="GO" id="GO:0005764">
    <property type="term" value="C:lysosome"/>
    <property type="evidence" value="ECO:0007669"/>
    <property type="project" value="TreeGrafter"/>
</dbReference>
<evidence type="ECO:0000259" key="8">
    <source>
        <dbReference type="Pfam" id="PF01120"/>
    </source>
</evidence>
<evidence type="ECO:0000256" key="7">
    <source>
        <dbReference type="PIRSR" id="PIRSR001092-1"/>
    </source>
</evidence>
<dbReference type="PIRSF" id="PIRSF001092">
    <property type="entry name" value="Alpha-L-fucosidase"/>
    <property type="match status" value="1"/>
</dbReference>
<dbReference type="RefSeq" id="WP_062285449.1">
    <property type="nucleotide sequence ID" value="NZ_CP013200.1"/>
</dbReference>
<dbReference type="InterPro" id="IPR016286">
    <property type="entry name" value="FUC_metazoa-typ"/>
</dbReference>
<organism evidence="9 10">
    <name type="scientific">Arthrobacter alpinus</name>
    <dbReference type="NCBI Taxonomy" id="656366"/>
    <lineage>
        <taxon>Bacteria</taxon>
        <taxon>Bacillati</taxon>
        <taxon>Actinomycetota</taxon>
        <taxon>Actinomycetes</taxon>
        <taxon>Micrococcales</taxon>
        <taxon>Micrococcaceae</taxon>
        <taxon>Arthrobacter</taxon>
    </lineage>
</organism>
<comment type="similarity">
    <text evidence="2">Belongs to the glycosyl hydrolase 29 family.</text>
</comment>
<keyword evidence="4" id="KW-0732">Signal</keyword>
<dbReference type="GO" id="GO:0016139">
    <property type="term" value="P:glycoside catabolic process"/>
    <property type="evidence" value="ECO:0007669"/>
    <property type="project" value="TreeGrafter"/>
</dbReference>
<reference evidence="9 10" key="2">
    <citation type="journal article" date="2016" name="J. Biotechnol.">
        <title>Complete genome sequence of Arthrobacter alpinus ERGS4:06, a yellow pigmented bacterium tolerant to cold and radiations isolated from Sikkim Himalaya.</title>
        <authorList>
            <person name="Kumar R."/>
            <person name="Singh D."/>
            <person name="Swarnkar M.K."/>
            <person name="Singh A.K."/>
            <person name="Kumar S."/>
        </authorList>
    </citation>
    <scope>NUCLEOTIDE SEQUENCE [LARGE SCALE GENOMIC DNA]</scope>
    <source>
        <strain evidence="9 10">ERGS4:06</strain>
    </source>
</reference>
<dbReference type="Pfam" id="PF01120">
    <property type="entry name" value="Alpha_L_fucos"/>
    <property type="match status" value="1"/>
</dbReference>
<comment type="function">
    <text evidence="1">Alpha-L-fucosidase is responsible for hydrolyzing the alpha-1,6-linked fucose joined to the reducing-end N-acetylglucosamine of the carbohydrate moieties of glycoproteins.</text>
</comment>
<evidence type="ECO:0000256" key="5">
    <source>
        <dbReference type="ARBA" id="ARBA00022801"/>
    </source>
</evidence>
<evidence type="ECO:0000313" key="10">
    <source>
        <dbReference type="Proteomes" id="UP000059574"/>
    </source>
</evidence>
<dbReference type="InterPro" id="IPR000933">
    <property type="entry name" value="Glyco_hydro_29"/>
</dbReference>
<dbReference type="Gene3D" id="3.20.20.80">
    <property type="entry name" value="Glycosidases"/>
    <property type="match status" value="1"/>
</dbReference>
<sequence>MTPSAAPAQVVIGHAPWFTEERFGMFVHWGLYSLAARHEWVRYRENMSAGEYNKYFEHFDPDLYDPREWAAAAKNAGMKYVVLTTKHHDGFALWDSALTEYKSTNTPCGQDLLTPYVEALREAGLKVGFYHSLIDWHHPDFTIDGNHADRLNPAWQELNKGRDGARYRAYLHGQVRELLSNYGQIDYLFFDFSYPDQATANPDGGSTFCGKGASDWGSVELMEMIRELQPAIIVNDRLDVPGDFVTPEQYQPAGVMVSGDKEVPWEACQTLNGSWGYDRDNLDYKSADLLIRMLIDGVSKGGNLLLNVGPTARGEIDPRAVQSLAGIGEWMRLHSKSIYGAGAAGLPAPQDGRFTRRGNRLYLHLFAWPFQYVHLPGLAGKVRYAQLLNDASEIAMMVLDPGQAAGHMTPAGQAPGTLTLKLPVQRPGVTVPVIELFLNPELNPEP</sequence>
<dbReference type="SMR" id="A0A0S2LUQ5"/>
<dbReference type="SMART" id="SM00812">
    <property type="entry name" value="Alpha_L_fucos"/>
    <property type="match status" value="1"/>
</dbReference>
<dbReference type="SUPFAM" id="SSF51445">
    <property type="entry name" value="(Trans)glycosidases"/>
    <property type="match status" value="1"/>
</dbReference>
<feature type="site" description="May be important for catalysis" evidence="7">
    <location>
        <position position="268"/>
    </location>
</feature>
<protein>
    <recommendedName>
        <fullName evidence="3">alpha-L-fucosidase</fullName>
        <ecNumber evidence="3">3.2.1.51</ecNumber>
    </recommendedName>
</protein>
<accession>A0A0S2LUQ5</accession>
<gene>
    <name evidence="9" type="ORF">AS189_00360</name>
</gene>
<dbReference type="PRINTS" id="PR00741">
    <property type="entry name" value="GLHYDRLASE29"/>
</dbReference>
<feature type="domain" description="Glycoside hydrolase family 29 N-terminal" evidence="8">
    <location>
        <begin position="16"/>
        <end position="334"/>
    </location>
</feature>
<dbReference type="GO" id="GO:0004560">
    <property type="term" value="F:alpha-L-fucosidase activity"/>
    <property type="evidence" value="ECO:0007669"/>
    <property type="project" value="InterPro"/>
</dbReference>
<evidence type="ECO:0000256" key="3">
    <source>
        <dbReference type="ARBA" id="ARBA00012662"/>
    </source>
</evidence>
<reference evidence="10" key="1">
    <citation type="submission" date="2015-11" db="EMBL/GenBank/DDBJ databases">
        <authorList>
            <person name="Kumar R."/>
            <person name="Singh D."/>
            <person name="Swarnkar M.K."/>
            <person name="Singh A.K."/>
            <person name="Kumar S."/>
        </authorList>
    </citation>
    <scope>NUCLEOTIDE SEQUENCE [LARGE SCALE GENOMIC DNA]</scope>
    <source>
        <strain evidence="10">ERGS4:06</strain>
    </source>
</reference>
<dbReference type="AlphaFoldDB" id="A0A0S2LUQ5"/>
<keyword evidence="5" id="KW-0378">Hydrolase</keyword>
<dbReference type="EC" id="3.2.1.51" evidence="3"/>
<dbReference type="GO" id="GO:0006004">
    <property type="term" value="P:fucose metabolic process"/>
    <property type="evidence" value="ECO:0007669"/>
    <property type="project" value="InterPro"/>
</dbReference>
<dbReference type="PANTHER" id="PTHR10030">
    <property type="entry name" value="ALPHA-L-FUCOSIDASE"/>
    <property type="match status" value="1"/>
</dbReference>
<keyword evidence="6" id="KW-0326">Glycosidase</keyword>
<dbReference type="EMBL" id="CP013200">
    <property type="protein sequence ID" value="ALO65220.1"/>
    <property type="molecule type" value="Genomic_DNA"/>
</dbReference>
<evidence type="ECO:0000256" key="4">
    <source>
        <dbReference type="ARBA" id="ARBA00022729"/>
    </source>
</evidence>
<evidence type="ECO:0000256" key="1">
    <source>
        <dbReference type="ARBA" id="ARBA00004071"/>
    </source>
</evidence>
<dbReference type="InterPro" id="IPR017853">
    <property type="entry name" value="GH"/>
</dbReference>
<dbReference type="Proteomes" id="UP000059574">
    <property type="component" value="Chromosome"/>
</dbReference>
<dbReference type="PANTHER" id="PTHR10030:SF37">
    <property type="entry name" value="ALPHA-L-FUCOSIDASE-RELATED"/>
    <property type="match status" value="1"/>
</dbReference>
<evidence type="ECO:0000256" key="2">
    <source>
        <dbReference type="ARBA" id="ARBA00007951"/>
    </source>
</evidence>
<evidence type="ECO:0000256" key="6">
    <source>
        <dbReference type="ARBA" id="ARBA00023295"/>
    </source>
</evidence>
<name>A0A0S2LUQ5_9MICC</name>
<evidence type="ECO:0000313" key="9">
    <source>
        <dbReference type="EMBL" id="ALO65220.1"/>
    </source>
</evidence>